<dbReference type="Proteomes" id="UP001589568">
    <property type="component" value="Unassembled WGS sequence"/>
</dbReference>
<evidence type="ECO:0000313" key="3">
    <source>
        <dbReference type="EMBL" id="MFB9475766.1"/>
    </source>
</evidence>
<gene>
    <name evidence="3" type="ORF">ACFFR3_40280</name>
</gene>
<comment type="caution">
    <text evidence="3">The sequence shown here is derived from an EMBL/GenBank/DDBJ whole genome shotgun (WGS) entry which is preliminary data.</text>
</comment>
<reference evidence="3 4" key="1">
    <citation type="submission" date="2024-09" db="EMBL/GenBank/DDBJ databases">
        <authorList>
            <person name="Sun Q."/>
            <person name="Mori K."/>
        </authorList>
    </citation>
    <scope>NUCLEOTIDE SEQUENCE [LARGE SCALE GENOMIC DNA]</scope>
    <source>
        <strain evidence="3 4">JCM 3324</strain>
    </source>
</reference>
<feature type="compositionally biased region" description="Low complexity" evidence="1">
    <location>
        <begin position="54"/>
        <end position="68"/>
    </location>
</feature>
<keyword evidence="4" id="KW-1185">Reference proteome</keyword>
<accession>A0ABV5NZL5</accession>
<protein>
    <recommendedName>
        <fullName evidence="2">DUF8175 domain-containing protein</fullName>
    </recommendedName>
</protein>
<dbReference type="Pfam" id="PF26526">
    <property type="entry name" value="DUF8175"/>
    <property type="match status" value="1"/>
</dbReference>
<feature type="region of interest" description="Disordered" evidence="1">
    <location>
        <begin position="1"/>
        <end position="77"/>
    </location>
</feature>
<evidence type="ECO:0000256" key="1">
    <source>
        <dbReference type="SAM" id="MobiDB-lite"/>
    </source>
</evidence>
<feature type="compositionally biased region" description="Basic and acidic residues" evidence="1">
    <location>
        <begin position="7"/>
        <end position="17"/>
    </location>
</feature>
<sequence>MMVLLRPGREDTADRPVRHASPRPAVLTAPPPSPSAPAWAVTPPAAPSVPPTPAAAAPGHCPATPATASQDLPAQPPADITWTVFHGVAEPASREHGPHRKEADVHRCFSRTPTGALIAAWQIATRFVLADGWRRVVDEQVMPGPGRDAYAEQRRQVNTGEDTGGKGQLAAYAFASYTPDVATVQLVSRFAATGHLQVNTVTVVWSGGDWRLRLQPDGSISPSLQAVTSLAGFVPWGGV</sequence>
<proteinExistence type="predicted"/>
<organism evidence="3 4">
    <name type="scientific">Nonomuraea salmonea</name>
    <dbReference type="NCBI Taxonomy" id="46181"/>
    <lineage>
        <taxon>Bacteria</taxon>
        <taxon>Bacillati</taxon>
        <taxon>Actinomycetota</taxon>
        <taxon>Actinomycetes</taxon>
        <taxon>Streptosporangiales</taxon>
        <taxon>Streptosporangiaceae</taxon>
        <taxon>Nonomuraea</taxon>
    </lineage>
</organism>
<dbReference type="RefSeq" id="WP_379484838.1">
    <property type="nucleotide sequence ID" value="NZ_JBHMCF010000045.1"/>
</dbReference>
<feature type="domain" description="DUF8175" evidence="2">
    <location>
        <begin position="43"/>
        <end position="235"/>
    </location>
</feature>
<feature type="compositionally biased region" description="Pro residues" evidence="1">
    <location>
        <begin position="44"/>
        <end position="53"/>
    </location>
</feature>
<dbReference type="EMBL" id="JBHMCF010000045">
    <property type="protein sequence ID" value="MFB9475766.1"/>
    <property type="molecule type" value="Genomic_DNA"/>
</dbReference>
<dbReference type="InterPro" id="IPR058488">
    <property type="entry name" value="DUF8175"/>
</dbReference>
<evidence type="ECO:0000259" key="2">
    <source>
        <dbReference type="Pfam" id="PF26526"/>
    </source>
</evidence>
<name>A0ABV5NZL5_9ACTN</name>
<evidence type="ECO:0000313" key="4">
    <source>
        <dbReference type="Proteomes" id="UP001589568"/>
    </source>
</evidence>